<evidence type="ECO:0000313" key="5">
    <source>
        <dbReference type="Proteomes" id="UP000285712"/>
    </source>
</evidence>
<evidence type="ECO:0000313" key="2">
    <source>
        <dbReference type="EMBL" id="RHY83572.1"/>
    </source>
</evidence>
<dbReference type="InterPro" id="IPR016024">
    <property type="entry name" value="ARM-type_fold"/>
</dbReference>
<dbReference type="EMBL" id="QUTH01003636">
    <property type="protein sequence ID" value="RHZ18239.1"/>
    <property type="molecule type" value="Genomic_DNA"/>
</dbReference>
<dbReference type="SUPFAM" id="SSF48371">
    <property type="entry name" value="ARM repeat"/>
    <property type="match status" value="1"/>
</dbReference>
<gene>
    <name evidence="2" type="ORF">DYB35_002880</name>
    <name evidence="3" type="ORF">DYB37_004242</name>
</gene>
<dbReference type="Proteomes" id="UP000285712">
    <property type="component" value="Unassembled WGS sequence"/>
</dbReference>
<evidence type="ECO:0000256" key="1">
    <source>
        <dbReference type="SAM" id="MobiDB-lite"/>
    </source>
</evidence>
<dbReference type="Proteomes" id="UP000285430">
    <property type="component" value="Unassembled WGS sequence"/>
</dbReference>
<dbReference type="EMBL" id="QUTG01006801">
    <property type="protein sequence ID" value="RHY83572.1"/>
    <property type="molecule type" value="Genomic_DNA"/>
</dbReference>
<dbReference type="AlphaFoldDB" id="A0A418CPP0"/>
<dbReference type="VEuPathDB" id="FungiDB:H257_10962"/>
<evidence type="ECO:0000313" key="3">
    <source>
        <dbReference type="EMBL" id="RHZ18239.1"/>
    </source>
</evidence>
<comment type="caution">
    <text evidence="2">The sequence shown here is derived from an EMBL/GenBank/DDBJ whole genome shotgun (WGS) entry which is preliminary data.</text>
</comment>
<name>A0A418CPP0_APHAT</name>
<organism evidence="2 5">
    <name type="scientific">Aphanomyces astaci</name>
    <name type="common">Crayfish plague agent</name>
    <dbReference type="NCBI Taxonomy" id="112090"/>
    <lineage>
        <taxon>Eukaryota</taxon>
        <taxon>Sar</taxon>
        <taxon>Stramenopiles</taxon>
        <taxon>Oomycota</taxon>
        <taxon>Saprolegniomycetes</taxon>
        <taxon>Saprolegniales</taxon>
        <taxon>Verrucalvaceae</taxon>
        <taxon>Aphanomyces</taxon>
    </lineage>
</organism>
<accession>A0A418CPP0</accession>
<protein>
    <submittedName>
        <fullName evidence="2">Uncharacterized protein</fullName>
    </submittedName>
</protein>
<feature type="region of interest" description="Disordered" evidence="1">
    <location>
        <begin position="303"/>
        <end position="322"/>
    </location>
</feature>
<sequence>MMFPCLVAPSHDAIRRTIQVSVAFQAANLDLRKQASRLRHRIAHARSNAFIARTILCDSVKHREAVEDDIAALDADIFVTERAISTNQAMLTDLCHGQVEYEALLEETAAATTAKHDEFHAWGTAHANEKCQEAHIGNAIDTLACMTQLVMNEKLQEHSFRALTKLCLRPDMCRKLLSNGLIATVLNGLDVYPSNVRIQMDGVAILFQIVATTGTFPATHLQRMAYSVSTALLILRNSSAINYATDANLAAVGSFVSFATDASVEASALRSIHESVRVLHKQQRAFRLQCAARPNSMTFEIDEKQHSTADDATRHDVGDVRG</sequence>
<reference evidence="4 5" key="1">
    <citation type="submission" date="2018-08" db="EMBL/GenBank/DDBJ databases">
        <title>Aphanomyces genome sequencing and annotation.</title>
        <authorList>
            <person name="Minardi D."/>
            <person name="Oidtmann B."/>
            <person name="Van Der Giezen M."/>
            <person name="Studholme D.J."/>
        </authorList>
    </citation>
    <scope>NUCLEOTIDE SEQUENCE [LARGE SCALE GENOMIC DNA]</scope>
    <source>
        <strain evidence="3 4">Da</strain>
        <strain evidence="2 5">Sv</strain>
    </source>
</reference>
<proteinExistence type="predicted"/>
<evidence type="ECO:0000313" key="4">
    <source>
        <dbReference type="Proteomes" id="UP000285430"/>
    </source>
</evidence>